<feature type="domain" description="DUF3592" evidence="2">
    <location>
        <begin position="70"/>
        <end position="139"/>
    </location>
</feature>
<dbReference type="Pfam" id="PF12158">
    <property type="entry name" value="DUF3592"/>
    <property type="match status" value="1"/>
</dbReference>
<feature type="transmembrane region" description="Helical" evidence="1">
    <location>
        <begin position="144"/>
        <end position="162"/>
    </location>
</feature>
<keyword evidence="4" id="KW-1185">Reference proteome</keyword>
<evidence type="ECO:0000313" key="4">
    <source>
        <dbReference type="Proteomes" id="UP000182915"/>
    </source>
</evidence>
<organism evidence="3 4">
    <name type="scientific">Mycolicibacterium rutilum</name>
    <name type="common">Mycobacterium rutilum</name>
    <dbReference type="NCBI Taxonomy" id="370526"/>
    <lineage>
        <taxon>Bacteria</taxon>
        <taxon>Bacillati</taxon>
        <taxon>Actinomycetota</taxon>
        <taxon>Actinomycetes</taxon>
        <taxon>Mycobacteriales</taxon>
        <taxon>Mycobacteriaceae</taxon>
        <taxon>Mycolicibacterium</taxon>
    </lineage>
</organism>
<keyword evidence="1" id="KW-1133">Transmembrane helix</keyword>
<dbReference type="InterPro" id="IPR021994">
    <property type="entry name" value="DUF3592"/>
</dbReference>
<name>A0A1H6IL57_MYCRU</name>
<gene>
    <name evidence="3" type="ORF">SAMN04489835_0309</name>
</gene>
<reference evidence="4" key="1">
    <citation type="submission" date="2016-10" db="EMBL/GenBank/DDBJ databases">
        <authorList>
            <person name="Varghese N."/>
            <person name="Submissions S."/>
        </authorList>
    </citation>
    <scope>NUCLEOTIDE SEQUENCE [LARGE SCALE GENOMIC DNA]</scope>
    <source>
        <strain evidence="4">DSM 45405</strain>
    </source>
</reference>
<evidence type="ECO:0000259" key="2">
    <source>
        <dbReference type="Pfam" id="PF12158"/>
    </source>
</evidence>
<keyword evidence="1" id="KW-0812">Transmembrane</keyword>
<sequence>MQRLARYDLAVANYVTEIGLLIIGTVLLFRGLPGVLQLIGALGWQRVPGTLLGSGVAGYQTQAGGGHAGANVQRSVVAYQYHVNGAPFVGQRAAFGTPLGFGMGLGGIASAQASRYAPGQPVDVWVDPRNPANSVLRRSAPSSLVLTAIGAALLVAAVVFLLG</sequence>
<keyword evidence="1" id="KW-0472">Membrane</keyword>
<dbReference type="EMBL" id="LT629971">
    <property type="protein sequence ID" value="SEH48104.1"/>
    <property type="molecule type" value="Genomic_DNA"/>
</dbReference>
<protein>
    <recommendedName>
        <fullName evidence="2">DUF3592 domain-containing protein</fullName>
    </recommendedName>
</protein>
<dbReference type="AlphaFoldDB" id="A0A1H6IL57"/>
<accession>A0A1H6IL57</accession>
<evidence type="ECO:0000313" key="3">
    <source>
        <dbReference type="EMBL" id="SEH48104.1"/>
    </source>
</evidence>
<evidence type="ECO:0000256" key="1">
    <source>
        <dbReference type="SAM" id="Phobius"/>
    </source>
</evidence>
<dbReference type="Proteomes" id="UP000182915">
    <property type="component" value="Chromosome I"/>
</dbReference>
<proteinExistence type="predicted"/>